<evidence type="ECO:0000313" key="4">
    <source>
        <dbReference type="EMBL" id="KAL1795570.1"/>
    </source>
</evidence>
<keyword evidence="2" id="KW-0560">Oxidoreductase</keyword>
<evidence type="ECO:0000259" key="3">
    <source>
        <dbReference type="Pfam" id="PF05368"/>
    </source>
</evidence>
<dbReference type="RefSeq" id="XP_069306154.1">
    <property type="nucleotide sequence ID" value="XM_069451935.1"/>
</dbReference>
<proteinExistence type="predicted"/>
<keyword evidence="1" id="KW-0521">NADP</keyword>
<dbReference type="Pfam" id="PF05368">
    <property type="entry name" value="NmrA"/>
    <property type="match status" value="1"/>
</dbReference>
<dbReference type="EMBL" id="JBHGVX010000005">
    <property type="protein sequence ID" value="KAL1795570.1"/>
    <property type="molecule type" value="Genomic_DNA"/>
</dbReference>
<keyword evidence="5" id="KW-1185">Reference proteome</keyword>
<accession>A0ABR3UGF0</accession>
<dbReference type="Gene3D" id="3.40.50.720">
    <property type="entry name" value="NAD(P)-binding Rossmann-like Domain"/>
    <property type="match status" value="1"/>
</dbReference>
<dbReference type="SUPFAM" id="SSF51735">
    <property type="entry name" value="NAD(P)-binding Rossmann-fold domains"/>
    <property type="match status" value="1"/>
</dbReference>
<dbReference type="Proteomes" id="UP001578633">
    <property type="component" value="Chromosome 5"/>
</dbReference>
<dbReference type="GeneID" id="96086116"/>
<gene>
    <name evidence="4" type="ORF">ACET3X_005794</name>
</gene>
<name>A0ABR3UGF0_9PLEO</name>
<evidence type="ECO:0000256" key="2">
    <source>
        <dbReference type="ARBA" id="ARBA00023002"/>
    </source>
</evidence>
<dbReference type="PANTHER" id="PTHR47706:SF9">
    <property type="entry name" value="NMRA-LIKE DOMAIN-CONTAINING PROTEIN-RELATED"/>
    <property type="match status" value="1"/>
</dbReference>
<dbReference type="PANTHER" id="PTHR47706">
    <property type="entry name" value="NMRA-LIKE FAMILY PROTEIN"/>
    <property type="match status" value="1"/>
</dbReference>
<evidence type="ECO:0000256" key="1">
    <source>
        <dbReference type="ARBA" id="ARBA00022857"/>
    </source>
</evidence>
<dbReference type="InterPro" id="IPR036291">
    <property type="entry name" value="NAD(P)-bd_dom_sf"/>
</dbReference>
<feature type="domain" description="NmrA-like" evidence="3">
    <location>
        <begin position="18"/>
        <end position="209"/>
    </location>
</feature>
<organism evidence="4 5">
    <name type="scientific">Alternaria dauci</name>
    <dbReference type="NCBI Taxonomy" id="48095"/>
    <lineage>
        <taxon>Eukaryota</taxon>
        <taxon>Fungi</taxon>
        <taxon>Dikarya</taxon>
        <taxon>Ascomycota</taxon>
        <taxon>Pezizomycotina</taxon>
        <taxon>Dothideomycetes</taxon>
        <taxon>Pleosporomycetidae</taxon>
        <taxon>Pleosporales</taxon>
        <taxon>Pleosporineae</taxon>
        <taxon>Pleosporaceae</taxon>
        <taxon>Alternaria</taxon>
        <taxon>Alternaria sect. Porri</taxon>
    </lineage>
</organism>
<reference evidence="4 5" key="1">
    <citation type="submission" date="2024-09" db="EMBL/GenBank/DDBJ databases">
        <title>T2T genomes of carrot and Alternaria dauci and their utility for understanding host-pathogen interaction during carrot leaf blight disease.</title>
        <authorList>
            <person name="Liu W."/>
            <person name="Xu S."/>
            <person name="Ou C."/>
            <person name="Liu X."/>
            <person name="Zhuang F."/>
            <person name="Deng X.W."/>
        </authorList>
    </citation>
    <scope>NUCLEOTIDE SEQUENCE [LARGE SCALE GENOMIC DNA]</scope>
    <source>
        <strain evidence="4 5">A2016</strain>
    </source>
</reference>
<protein>
    <recommendedName>
        <fullName evidence="3">NmrA-like domain-containing protein</fullName>
    </recommendedName>
</protein>
<dbReference type="InterPro" id="IPR008030">
    <property type="entry name" value="NmrA-like"/>
</dbReference>
<dbReference type="InterPro" id="IPR051609">
    <property type="entry name" value="NmrA/Isoflavone_reductase-like"/>
</dbReference>
<comment type="caution">
    <text evidence="4">The sequence shown here is derived from an EMBL/GenBank/DDBJ whole genome shotgun (WGS) entry which is preliminary data.</text>
</comment>
<evidence type="ECO:0000313" key="5">
    <source>
        <dbReference type="Proteomes" id="UP001578633"/>
    </source>
</evidence>
<sequence>MRLLYLTCYRFPATPWQESVTRIEVDVLDQHALIAALQGIDIVISLVGDEGVSREFGFIQAIPGIDAKLFVPSDLGLRYGKDGMAIPLIKKKEQVQEAARQAGIPLTVILIANFAGFTLGSIQLTLEYQLTRLCTYSTVEYVAAAYVSIFTTTPIAEISNRAIDLVELAPTGAEIAAALKEKHGKEPKIFQQSTERVMKEFSDRLNSDLSALAPAWYYRKLWGTGELTSLLGSDIWDLPWYKKATLKDLIVDGKVGQYRDLSRVLPYLEEAMFS</sequence>